<dbReference type="Proteomes" id="UP001500975">
    <property type="component" value="Unassembled WGS sequence"/>
</dbReference>
<proteinExistence type="inferred from homology"/>
<protein>
    <recommendedName>
        <fullName evidence="3">Large ribosomal subunit protein uL14</fullName>
    </recommendedName>
</protein>
<dbReference type="InterPro" id="IPR005745">
    <property type="entry name" value="Ribosomal_uL14_bac-type"/>
</dbReference>
<keyword evidence="3 5" id="KW-0694">RNA-binding</keyword>
<keyword evidence="7" id="KW-1185">Reference proteome</keyword>
<keyword evidence="3 5" id="KW-0699">rRNA-binding</keyword>
<gene>
    <name evidence="3 6" type="primary">rplN</name>
    <name evidence="6" type="ORF">GCM10023165_50880</name>
</gene>
<dbReference type="SUPFAM" id="SSF50193">
    <property type="entry name" value="Ribosomal protein L14"/>
    <property type="match status" value="1"/>
</dbReference>
<keyword evidence="1 3" id="KW-0689">Ribosomal protein</keyword>
<evidence type="ECO:0000256" key="3">
    <source>
        <dbReference type="HAMAP-Rule" id="MF_01367"/>
    </source>
</evidence>
<dbReference type="SMART" id="SM01374">
    <property type="entry name" value="Ribosomal_L14"/>
    <property type="match status" value="1"/>
</dbReference>
<comment type="caution">
    <text evidence="6">The sequence shown here is derived from an EMBL/GenBank/DDBJ whole genome shotgun (WGS) entry which is preliminary data.</text>
</comment>
<dbReference type="CDD" id="cd00337">
    <property type="entry name" value="Ribosomal_uL14"/>
    <property type="match status" value="1"/>
</dbReference>
<dbReference type="HAMAP" id="MF_01367">
    <property type="entry name" value="Ribosomal_uL14"/>
    <property type="match status" value="1"/>
</dbReference>
<dbReference type="EMBL" id="BAABGJ010000081">
    <property type="protein sequence ID" value="GAA4357173.1"/>
    <property type="molecule type" value="Genomic_DNA"/>
</dbReference>
<dbReference type="NCBIfam" id="TIGR01067">
    <property type="entry name" value="rplN_bact"/>
    <property type="match status" value="1"/>
</dbReference>
<dbReference type="GO" id="GO:0005840">
    <property type="term" value="C:ribosome"/>
    <property type="evidence" value="ECO:0007669"/>
    <property type="project" value="UniProtKB-KW"/>
</dbReference>
<reference evidence="7" key="1">
    <citation type="journal article" date="2019" name="Int. J. Syst. Evol. Microbiol.">
        <title>The Global Catalogue of Microorganisms (GCM) 10K type strain sequencing project: providing services to taxonomists for standard genome sequencing and annotation.</title>
        <authorList>
            <consortium name="The Broad Institute Genomics Platform"/>
            <consortium name="The Broad Institute Genome Sequencing Center for Infectious Disease"/>
            <person name="Wu L."/>
            <person name="Ma J."/>
        </authorList>
    </citation>
    <scope>NUCLEOTIDE SEQUENCE [LARGE SCALE GENOMIC DNA]</scope>
    <source>
        <strain evidence="7">JCM 17804</strain>
    </source>
</reference>
<evidence type="ECO:0000313" key="6">
    <source>
        <dbReference type="EMBL" id="GAA4357173.1"/>
    </source>
</evidence>
<comment type="subunit">
    <text evidence="3">Part of the 50S ribosomal subunit. Forms a cluster with proteins L3 and L19. In the 70S ribosome, L14 and L19 interact and together make contacts with the 16S rRNA in bridges B5 and B8.</text>
</comment>
<comment type="similarity">
    <text evidence="3 4">Belongs to the universal ribosomal protein uL14 family.</text>
</comment>
<accession>A0ABP8IEE7</accession>
<keyword evidence="2 3" id="KW-0687">Ribonucleoprotein</keyword>
<sequence>MDDGPKTDREAFSILEDADRYKLGINEMIQTESRLDVADNTGAKSVLCIKVLGGSKRRYASVGDVIKVSVKEAAPRGRVKKGEIYSAVVVRTAKGIRRADGSLVKFDGNAAVLLNAKLEPIGTRIFGPVTRELRTEKFMKIVSLAPEVL</sequence>
<dbReference type="Gene3D" id="2.40.150.20">
    <property type="entry name" value="Ribosomal protein L14"/>
    <property type="match status" value="1"/>
</dbReference>
<dbReference type="InterPro" id="IPR000218">
    <property type="entry name" value="Ribosomal_uL14"/>
</dbReference>
<comment type="function">
    <text evidence="3 5">Binds to 23S rRNA. Forms part of two intersubunit bridges in the 70S ribosome.</text>
</comment>
<evidence type="ECO:0000256" key="2">
    <source>
        <dbReference type="ARBA" id="ARBA00023274"/>
    </source>
</evidence>
<dbReference type="PROSITE" id="PS00049">
    <property type="entry name" value="RIBOSOMAL_L14"/>
    <property type="match status" value="1"/>
</dbReference>
<organism evidence="6 7">
    <name type="scientific">Variovorax defluvii</name>
    <dbReference type="NCBI Taxonomy" id="913761"/>
    <lineage>
        <taxon>Bacteria</taxon>
        <taxon>Pseudomonadati</taxon>
        <taxon>Pseudomonadota</taxon>
        <taxon>Betaproteobacteria</taxon>
        <taxon>Burkholderiales</taxon>
        <taxon>Comamonadaceae</taxon>
        <taxon>Variovorax</taxon>
    </lineage>
</organism>
<evidence type="ECO:0000313" key="7">
    <source>
        <dbReference type="Proteomes" id="UP001500975"/>
    </source>
</evidence>
<dbReference type="PANTHER" id="PTHR11761">
    <property type="entry name" value="50S/60S RIBOSOMAL PROTEIN L14/L23"/>
    <property type="match status" value="1"/>
</dbReference>
<dbReference type="Pfam" id="PF00238">
    <property type="entry name" value="Ribosomal_L14"/>
    <property type="match status" value="1"/>
</dbReference>
<evidence type="ECO:0000256" key="4">
    <source>
        <dbReference type="RuleBase" id="RU003949"/>
    </source>
</evidence>
<evidence type="ECO:0000256" key="1">
    <source>
        <dbReference type="ARBA" id="ARBA00022980"/>
    </source>
</evidence>
<dbReference type="PANTHER" id="PTHR11761:SF3">
    <property type="entry name" value="LARGE RIBOSOMAL SUBUNIT PROTEIN UL14M"/>
    <property type="match status" value="1"/>
</dbReference>
<dbReference type="InterPro" id="IPR036853">
    <property type="entry name" value="Ribosomal_uL14_sf"/>
</dbReference>
<evidence type="ECO:0000256" key="5">
    <source>
        <dbReference type="RuleBase" id="RU003950"/>
    </source>
</evidence>
<dbReference type="InterPro" id="IPR019972">
    <property type="entry name" value="Ribosomal_uL14_CS"/>
</dbReference>
<name>A0ABP8IEE7_9BURK</name>